<feature type="domain" description="TIR" evidence="2">
    <location>
        <begin position="492"/>
        <end position="623"/>
    </location>
</feature>
<dbReference type="EMBL" id="CAJNOW010009222">
    <property type="protein sequence ID" value="CAF1557162.1"/>
    <property type="molecule type" value="Genomic_DNA"/>
</dbReference>
<evidence type="ECO:0000313" key="3">
    <source>
        <dbReference type="EMBL" id="CAF1557162.1"/>
    </source>
</evidence>
<evidence type="ECO:0000259" key="2">
    <source>
        <dbReference type="PROSITE" id="PS50104"/>
    </source>
</evidence>
<dbReference type="EMBL" id="CAJNRE010021562">
    <property type="protein sequence ID" value="CAF2259771.1"/>
    <property type="molecule type" value="Genomic_DNA"/>
</dbReference>
<feature type="region of interest" description="Disordered" evidence="1">
    <location>
        <begin position="879"/>
        <end position="901"/>
    </location>
</feature>
<gene>
    <name evidence="4" type="ORF">CJN711_LOCUS36073</name>
    <name evidence="3" type="ORF">KQP761_LOCUS18081</name>
    <name evidence="5" type="ORF">MBJ925_LOCUS38489</name>
</gene>
<dbReference type="InterPro" id="IPR035897">
    <property type="entry name" value="Toll_tir_struct_dom_sf"/>
</dbReference>
<protein>
    <recommendedName>
        <fullName evidence="2">TIR domain-containing protein</fullName>
    </recommendedName>
</protein>
<comment type="caution">
    <text evidence="5">The sequence shown here is derived from an EMBL/GenBank/DDBJ whole genome shotgun (WGS) entry which is preliminary data.</text>
</comment>
<accession>A0A817ASZ7</accession>
<evidence type="ECO:0000313" key="5">
    <source>
        <dbReference type="EMBL" id="CAF2259771.1"/>
    </source>
</evidence>
<dbReference type="SUPFAM" id="SSF52200">
    <property type="entry name" value="Toll/Interleukin receptor TIR domain"/>
    <property type="match status" value="1"/>
</dbReference>
<evidence type="ECO:0000313" key="6">
    <source>
        <dbReference type="Proteomes" id="UP000663824"/>
    </source>
</evidence>
<dbReference type="AlphaFoldDB" id="A0A817ASZ7"/>
<dbReference type="OrthoDB" id="10051766at2759"/>
<dbReference type="Proteomes" id="UP000663855">
    <property type="component" value="Unassembled WGS sequence"/>
</dbReference>
<dbReference type="EMBL" id="CAJNOV010017441">
    <property type="protein sequence ID" value="CAF1607586.1"/>
    <property type="molecule type" value="Genomic_DNA"/>
</dbReference>
<dbReference type="Proteomes" id="UP000663824">
    <property type="component" value="Unassembled WGS sequence"/>
</dbReference>
<dbReference type="Pfam" id="PF13676">
    <property type="entry name" value="TIR_2"/>
    <property type="match status" value="1"/>
</dbReference>
<organism evidence="5 6">
    <name type="scientific">Rotaria magnacalcarata</name>
    <dbReference type="NCBI Taxonomy" id="392030"/>
    <lineage>
        <taxon>Eukaryota</taxon>
        <taxon>Metazoa</taxon>
        <taxon>Spiralia</taxon>
        <taxon>Gnathifera</taxon>
        <taxon>Rotifera</taxon>
        <taxon>Eurotatoria</taxon>
        <taxon>Bdelloidea</taxon>
        <taxon>Philodinida</taxon>
        <taxon>Philodinidae</taxon>
        <taxon>Rotaria</taxon>
    </lineage>
</organism>
<name>A0A817ASZ7_9BILA</name>
<evidence type="ECO:0000313" key="4">
    <source>
        <dbReference type="EMBL" id="CAF1607586.1"/>
    </source>
</evidence>
<dbReference type="GO" id="GO:0007165">
    <property type="term" value="P:signal transduction"/>
    <property type="evidence" value="ECO:0007669"/>
    <property type="project" value="InterPro"/>
</dbReference>
<sequence>MPTKETVANALSQFETIFLGGNYHDENLCTALNIVRNELQEIDKQSNSISSDVKNQLLVVLQSFEINLFRQCLVRIFAEMSSTIVFTFFDTIRFQSMIDLETNPSMSDFYLKISLAWLTNDSTINYLIQQSLPSSNEINIDEQFLNLFCCISARAVFYKTSGSSSLCVSRKMTPTFFESTDGTDRLLRAFITYLNGYFIDDRQHSEGVTLILKWLLNMADIYGYIPYFVKTNYPEAILEWMKKPRDCNDKISLETWFLVINIFYNFARHRIGVKALNKLKALDILKEWKNRYFTELPSTDMMKTFEDTVLAYYLLYVLLLEPKEMKRENISSIENVLDHIIERTVQAFNSSQFNCGLYNVTEYLASLAKLGVNDKFLLYFISKDGILDLFIRKFLEFNHSCTRNDNVESTDLNTLICASLYTMFWSISFQSDYSTKLKENNEFIEFVQKISTNESIDENIVAMKRAAKGILFNLDLIQTDLQPIDDTETDDDHVKAMISYAHKDTKLCQTLVSKLEGRVRGDVWVDFIKLKPPYEDDWEEIACAITQCDVVLMLVTENYCTSKSCRREVIHADKRNKRIIPIYQGKEYQPEDWFEIRVGSATFVRFGDSKSDGKVMETLLNLIHATDKRKRSLNKTTSHETPILTNQQQTIAYIVPNPVLSVSSVLPRTQSISSPMMEDFRPQAMSFEPTSDTTPNQTLPTINRKPIEQWTNAELQNFLQLPPTMLDLSSGQAALTYIRLLTNDDSLIDEYETRMRHRGFSREQFANIITSLRSLRSLFNIEETSTLPPNQWTYEEIKCWFRQNLLSDYLFNIFTFNNGDEFLTYATLVTQTPTRMDAEYERLKSLIQNRYNTQDTFALDEYARFVNAMKKLIIRSQSSSSSSSSSISSHTTEEPAQCTIS</sequence>
<dbReference type="InterPro" id="IPR000157">
    <property type="entry name" value="TIR_dom"/>
</dbReference>
<dbReference type="Gene3D" id="3.40.50.10140">
    <property type="entry name" value="Toll/interleukin-1 receptor homology (TIR) domain"/>
    <property type="match status" value="1"/>
</dbReference>
<dbReference type="PANTHER" id="PTHR46270:SF2">
    <property type="entry name" value="TIR DOMAIN-CONTAINING PROTEIN"/>
    <property type="match status" value="1"/>
</dbReference>
<dbReference type="Proteomes" id="UP000663834">
    <property type="component" value="Unassembled WGS sequence"/>
</dbReference>
<proteinExistence type="predicted"/>
<dbReference type="PANTHER" id="PTHR46270">
    <property type="entry name" value="ARMADILLO-TYPE FOLD-RELATED"/>
    <property type="match status" value="1"/>
</dbReference>
<feature type="compositionally biased region" description="Low complexity" evidence="1">
    <location>
        <begin position="879"/>
        <end position="889"/>
    </location>
</feature>
<evidence type="ECO:0000256" key="1">
    <source>
        <dbReference type="SAM" id="MobiDB-lite"/>
    </source>
</evidence>
<dbReference type="PROSITE" id="PS50104">
    <property type="entry name" value="TIR"/>
    <property type="match status" value="1"/>
</dbReference>
<reference evidence="5" key="1">
    <citation type="submission" date="2021-02" db="EMBL/GenBank/DDBJ databases">
        <authorList>
            <person name="Nowell W R."/>
        </authorList>
    </citation>
    <scope>NUCLEOTIDE SEQUENCE</scope>
</reference>